<reference evidence="2 3" key="2">
    <citation type="journal article" date="2017" name="Genome Biol.">
        <title>New reference genome sequences of hot pepper reveal the massive evolution of plant disease-resistance genes by retroduplication.</title>
        <authorList>
            <person name="Kim S."/>
            <person name="Park J."/>
            <person name="Yeom S.I."/>
            <person name="Kim Y.M."/>
            <person name="Seo E."/>
            <person name="Kim K.T."/>
            <person name="Kim M.S."/>
            <person name="Lee J.M."/>
            <person name="Cheong K."/>
            <person name="Shin H.S."/>
            <person name="Kim S.B."/>
            <person name="Han K."/>
            <person name="Lee J."/>
            <person name="Park M."/>
            <person name="Lee H.A."/>
            <person name="Lee H.Y."/>
            <person name="Lee Y."/>
            <person name="Oh S."/>
            <person name="Lee J.H."/>
            <person name="Choi E."/>
            <person name="Choi E."/>
            <person name="Lee S.E."/>
            <person name="Jeon J."/>
            <person name="Kim H."/>
            <person name="Choi G."/>
            <person name="Song H."/>
            <person name="Lee J."/>
            <person name="Lee S.C."/>
            <person name="Kwon J.K."/>
            <person name="Lee H.Y."/>
            <person name="Koo N."/>
            <person name="Hong Y."/>
            <person name="Kim R.W."/>
            <person name="Kang W.H."/>
            <person name="Huh J.H."/>
            <person name="Kang B.C."/>
            <person name="Yang T.J."/>
            <person name="Lee Y.H."/>
            <person name="Bennetzen J.L."/>
            <person name="Choi D."/>
        </authorList>
    </citation>
    <scope>NUCLEOTIDE SEQUENCE [LARGE SCALE GENOMIC DNA]</scope>
    <source>
        <strain evidence="3">cv. CM334</strain>
    </source>
</reference>
<evidence type="ECO:0000313" key="2">
    <source>
        <dbReference type="EMBL" id="PHT72115.1"/>
    </source>
</evidence>
<evidence type="ECO:0000256" key="1">
    <source>
        <dbReference type="SAM" id="MobiDB-lite"/>
    </source>
</evidence>
<evidence type="ECO:0000313" key="3">
    <source>
        <dbReference type="Proteomes" id="UP000222542"/>
    </source>
</evidence>
<organism evidence="2 3">
    <name type="scientific">Capsicum annuum</name>
    <name type="common">Capsicum pepper</name>
    <dbReference type="NCBI Taxonomy" id="4072"/>
    <lineage>
        <taxon>Eukaryota</taxon>
        <taxon>Viridiplantae</taxon>
        <taxon>Streptophyta</taxon>
        <taxon>Embryophyta</taxon>
        <taxon>Tracheophyta</taxon>
        <taxon>Spermatophyta</taxon>
        <taxon>Magnoliopsida</taxon>
        <taxon>eudicotyledons</taxon>
        <taxon>Gunneridae</taxon>
        <taxon>Pentapetalae</taxon>
        <taxon>asterids</taxon>
        <taxon>lamiids</taxon>
        <taxon>Solanales</taxon>
        <taxon>Solanaceae</taxon>
        <taxon>Solanoideae</taxon>
        <taxon>Capsiceae</taxon>
        <taxon>Capsicum</taxon>
    </lineage>
</organism>
<dbReference type="Gramene" id="PHT72115">
    <property type="protein sequence ID" value="PHT72115"/>
    <property type="gene ID" value="T459_22900"/>
</dbReference>
<reference evidence="2 3" key="1">
    <citation type="journal article" date="2014" name="Nat. Genet.">
        <title>Genome sequence of the hot pepper provides insights into the evolution of pungency in Capsicum species.</title>
        <authorList>
            <person name="Kim S."/>
            <person name="Park M."/>
            <person name="Yeom S.I."/>
            <person name="Kim Y.M."/>
            <person name="Lee J.M."/>
            <person name="Lee H.A."/>
            <person name="Seo E."/>
            <person name="Choi J."/>
            <person name="Cheong K."/>
            <person name="Kim K.T."/>
            <person name="Jung K."/>
            <person name="Lee G.W."/>
            <person name="Oh S.K."/>
            <person name="Bae C."/>
            <person name="Kim S.B."/>
            <person name="Lee H.Y."/>
            <person name="Kim S.Y."/>
            <person name="Kim M.S."/>
            <person name="Kang B.C."/>
            <person name="Jo Y.D."/>
            <person name="Yang H.B."/>
            <person name="Jeong H.J."/>
            <person name="Kang W.H."/>
            <person name="Kwon J.K."/>
            <person name="Shin C."/>
            <person name="Lim J.Y."/>
            <person name="Park J.H."/>
            <person name="Huh J.H."/>
            <person name="Kim J.S."/>
            <person name="Kim B.D."/>
            <person name="Cohen O."/>
            <person name="Paran I."/>
            <person name="Suh M.C."/>
            <person name="Lee S.B."/>
            <person name="Kim Y.K."/>
            <person name="Shin Y."/>
            <person name="Noh S.J."/>
            <person name="Park J."/>
            <person name="Seo Y.S."/>
            <person name="Kwon S.Y."/>
            <person name="Kim H.A."/>
            <person name="Park J.M."/>
            <person name="Kim H.J."/>
            <person name="Choi S.B."/>
            <person name="Bosland P.W."/>
            <person name="Reeves G."/>
            <person name="Jo S.H."/>
            <person name="Lee B.W."/>
            <person name="Cho H.T."/>
            <person name="Choi H.S."/>
            <person name="Lee M.S."/>
            <person name="Yu Y."/>
            <person name="Do Choi Y."/>
            <person name="Park B.S."/>
            <person name="van Deynze A."/>
            <person name="Ashrafi H."/>
            <person name="Hill T."/>
            <person name="Kim W.T."/>
            <person name="Pai H.S."/>
            <person name="Ahn H.K."/>
            <person name="Yeam I."/>
            <person name="Giovannoni J.J."/>
            <person name="Rose J.K."/>
            <person name="Sorensen I."/>
            <person name="Lee S.J."/>
            <person name="Kim R.W."/>
            <person name="Choi I.Y."/>
            <person name="Choi B.S."/>
            <person name="Lim J.S."/>
            <person name="Lee Y.H."/>
            <person name="Choi D."/>
        </authorList>
    </citation>
    <scope>NUCLEOTIDE SEQUENCE [LARGE SCALE GENOMIC DNA]</scope>
    <source>
        <strain evidence="3">cv. CM334</strain>
    </source>
</reference>
<dbReference type="EMBL" id="AYRZ02000009">
    <property type="protein sequence ID" value="PHT72115.1"/>
    <property type="molecule type" value="Genomic_DNA"/>
</dbReference>
<proteinExistence type="predicted"/>
<accession>A0A2G2YR16</accession>
<keyword evidence="3" id="KW-1185">Reference proteome</keyword>
<name>A0A2G2YR16_CAPAN</name>
<dbReference type="Proteomes" id="UP000222542">
    <property type="component" value="Unassembled WGS sequence"/>
</dbReference>
<feature type="region of interest" description="Disordered" evidence="1">
    <location>
        <begin position="77"/>
        <end position="96"/>
    </location>
</feature>
<gene>
    <name evidence="2" type="ORF">T459_22900</name>
</gene>
<sequence>MEILLSSNEVVVSAGEALSVGEVAGTVEAVTVDASDLLIEKSSDLNHEDLFIEGDTKFESDMHEKGIKLRAERRTYQKRKRRERMPNDPVEVPLGEVGPNLKFNEIKVVDKSLKDKVVRDEPVYCSFDEYSMESDS</sequence>
<dbReference type="AlphaFoldDB" id="A0A2G2YR16"/>
<comment type="caution">
    <text evidence="2">The sequence shown here is derived from an EMBL/GenBank/DDBJ whole genome shotgun (WGS) entry which is preliminary data.</text>
</comment>
<protein>
    <submittedName>
        <fullName evidence="2">Uncharacterized protein</fullName>
    </submittedName>
</protein>